<dbReference type="PANTHER" id="PTHR21049">
    <property type="entry name" value="RIBOPHORIN I"/>
    <property type="match status" value="1"/>
</dbReference>
<dbReference type="Proteomes" id="UP000011777">
    <property type="component" value="Unassembled WGS sequence"/>
</dbReference>
<name>M3JSY0_CANMX</name>
<dbReference type="InterPro" id="IPR007676">
    <property type="entry name" value="Ribophorin_I"/>
</dbReference>
<keyword evidence="8 10" id="KW-1133">Transmembrane helix</keyword>
<comment type="subunit">
    <text evidence="10">Component of the oligosaccharyltransferase (OST) complex.</text>
</comment>
<dbReference type="PANTHER" id="PTHR21049:SF0">
    <property type="entry name" value="DOLICHYL-DIPHOSPHOOLIGOSACCHARIDE--PROTEIN GLYCOSYLTRANSFERASE SUBUNIT 1"/>
    <property type="match status" value="1"/>
</dbReference>
<dbReference type="OrthoDB" id="310030at2759"/>
<dbReference type="GO" id="GO:0016740">
    <property type="term" value="F:transferase activity"/>
    <property type="evidence" value="ECO:0007669"/>
    <property type="project" value="UniProtKB-KW"/>
</dbReference>
<comment type="function">
    <text evidence="1 10">Subunit of the oligosaccharyl transferase (OST) complex that catalyzes the initial transfer of a defined glycan (Glc(3)Man(9)GlcNAc(2) in eukaryotes) from the lipid carrier dolichol-pyrophosphate to an asparagine residue within an Asn-X-Ser/Thr consensus motif in nascent polypeptide chains, the first step in protein N-glycosylation. N-glycosylation occurs cotranslationally and the complex associates with the Sec61 complex at the channel-forming translocon complex that mediates protein translocation across the endoplasmic reticulum (ER). All subunits are required for a maximal enzyme activity.</text>
</comment>
<comment type="subcellular location">
    <subcellularLocation>
        <location evidence="2 10">Endoplasmic reticulum membrane</location>
        <topology evidence="2 10">Single-pass type I membrane protein</topology>
    </subcellularLocation>
</comment>
<dbReference type="AlphaFoldDB" id="M3JSY0"/>
<feature type="signal peptide" evidence="10">
    <location>
        <begin position="1"/>
        <end position="18"/>
    </location>
</feature>
<dbReference type="HOGENOM" id="CLU_031381_1_0_1"/>
<accession>M3JSY0</accession>
<evidence type="ECO:0000256" key="1">
    <source>
        <dbReference type="ARBA" id="ARBA00002791"/>
    </source>
</evidence>
<keyword evidence="7 10" id="KW-0256">Endoplasmic reticulum</keyword>
<dbReference type="Pfam" id="PF04597">
    <property type="entry name" value="Ribophorin_I"/>
    <property type="match status" value="1"/>
</dbReference>
<evidence type="ECO:0000313" key="11">
    <source>
        <dbReference type="EMBL" id="EMG45369.1"/>
    </source>
</evidence>
<dbReference type="OMA" id="RYEYARE"/>
<evidence type="ECO:0000256" key="3">
    <source>
        <dbReference type="ARBA" id="ARBA00004922"/>
    </source>
</evidence>
<comment type="similarity">
    <text evidence="4 10">Belongs to the OST1 family.</text>
</comment>
<keyword evidence="11" id="KW-0808">Transferase</keyword>
<keyword evidence="6 10" id="KW-0732">Signal</keyword>
<feature type="transmembrane region" description="Helical" evidence="10">
    <location>
        <begin position="441"/>
        <end position="462"/>
    </location>
</feature>
<dbReference type="EMBL" id="AOGT01002513">
    <property type="protein sequence ID" value="EMG45369.1"/>
    <property type="molecule type" value="Genomic_DNA"/>
</dbReference>
<dbReference type="GO" id="GO:0008250">
    <property type="term" value="C:oligosaccharyltransferase complex"/>
    <property type="evidence" value="ECO:0007669"/>
    <property type="project" value="UniProtKB-UniRule"/>
</dbReference>
<evidence type="ECO:0000256" key="7">
    <source>
        <dbReference type="ARBA" id="ARBA00022824"/>
    </source>
</evidence>
<comment type="caution">
    <text evidence="11">The sequence shown here is derived from an EMBL/GenBank/DDBJ whole genome shotgun (WGS) entry which is preliminary data.</text>
</comment>
<evidence type="ECO:0000256" key="9">
    <source>
        <dbReference type="ARBA" id="ARBA00023136"/>
    </source>
</evidence>
<evidence type="ECO:0000256" key="4">
    <source>
        <dbReference type="ARBA" id="ARBA00008905"/>
    </source>
</evidence>
<dbReference type="UniPathway" id="UPA00378"/>
<protein>
    <recommendedName>
        <fullName evidence="10">Dolichyl-diphosphooligosaccharide--protein glycosyltransferase subunit 1</fullName>
    </recommendedName>
</protein>
<reference evidence="11 12" key="1">
    <citation type="submission" date="2013-02" db="EMBL/GenBank/DDBJ databases">
        <title>Genome sequence of Candida maltosa Xu316, a potential industrial strain for xylitol and ethanol production.</title>
        <authorList>
            <person name="Yu J."/>
            <person name="Wang Q."/>
            <person name="Geng X."/>
            <person name="Bao W."/>
            <person name="He P."/>
            <person name="Cai J."/>
        </authorList>
    </citation>
    <scope>NUCLEOTIDE SEQUENCE [LARGE SCALE GENOMIC DNA]</scope>
    <source>
        <strain evidence="12">Xu316</strain>
    </source>
</reference>
<dbReference type="STRING" id="1245528.M3JSY0"/>
<comment type="pathway">
    <text evidence="3 10">Protein modification; protein glycosylation.</text>
</comment>
<gene>
    <name evidence="11" type="ORF">G210_4450</name>
</gene>
<organism evidence="11 12">
    <name type="scientific">Candida maltosa (strain Xu316)</name>
    <name type="common">Yeast</name>
    <dbReference type="NCBI Taxonomy" id="1245528"/>
    <lineage>
        <taxon>Eukaryota</taxon>
        <taxon>Fungi</taxon>
        <taxon>Dikarya</taxon>
        <taxon>Ascomycota</taxon>
        <taxon>Saccharomycotina</taxon>
        <taxon>Pichiomycetes</taxon>
        <taxon>Debaryomycetaceae</taxon>
        <taxon>Candida/Lodderomyces clade</taxon>
        <taxon>Candida</taxon>
    </lineage>
</organism>
<evidence type="ECO:0000313" key="12">
    <source>
        <dbReference type="Proteomes" id="UP000011777"/>
    </source>
</evidence>
<evidence type="ECO:0000256" key="5">
    <source>
        <dbReference type="ARBA" id="ARBA00022692"/>
    </source>
</evidence>
<evidence type="ECO:0000256" key="10">
    <source>
        <dbReference type="RuleBase" id="RU361143"/>
    </source>
</evidence>
<dbReference type="GO" id="GO:0018279">
    <property type="term" value="P:protein N-linked glycosylation via asparagine"/>
    <property type="evidence" value="ECO:0007669"/>
    <property type="project" value="TreeGrafter"/>
</dbReference>
<keyword evidence="9 10" id="KW-0472">Membrane</keyword>
<sequence length="469" mass="54367">MLWKLLITFSIVFTFCSAQLLDTFDPVWENTHYIRSIDLKKGYVVETDLIQIKNIDDKPQDEYYFLVNDGFGSIGNLSLFIPMINGQPLEVGLEEIAPSQVYKLKLPVPIAPNSDIELKILYIYIDSLVPVPSKISMDATQQLLYKTNKFPYSAYLTKEYTLSLAGMSKGQEMELHLDVEPSENVPEIQPRVDNQTLKYGPIAEDILPFTLKPMGLMYDHNRPLAKVVNLNRSIWLPASDINKVSIEEYYELTNTGAELDKGFSRIDWMKGRYESTRNHWALSHLEFPLLDRDLDDYYYTDKVGVVSTHKIIKNHLLLQPRYPLFGTWNYNFTLGWSEELSKFVHQLHNSSDEYIIKFPLVNSLNDVTYGDVYLEFYLPENADFESISSQIPYESISIDNELSYFDVSKGHTKVTVHYKNFVDSFHKFDIYVRYKYTKSAFYYKVGKISGFVFLGLISYYLLGLLDLSI</sequence>
<evidence type="ECO:0000256" key="2">
    <source>
        <dbReference type="ARBA" id="ARBA00004115"/>
    </source>
</evidence>
<keyword evidence="5 10" id="KW-0812">Transmembrane</keyword>
<proteinExistence type="inferred from homology"/>
<feature type="chain" id="PRO_5005140325" description="Dolichyl-diphosphooligosaccharide--protein glycosyltransferase subunit 1" evidence="10">
    <location>
        <begin position="19"/>
        <end position="469"/>
    </location>
</feature>
<dbReference type="eggNOG" id="KOG2291">
    <property type="taxonomic scope" value="Eukaryota"/>
</dbReference>
<keyword evidence="12" id="KW-1185">Reference proteome</keyword>
<evidence type="ECO:0000256" key="6">
    <source>
        <dbReference type="ARBA" id="ARBA00022729"/>
    </source>
</evidence>
<evidence type="ECO:0000256" key="8">
    <source>
        <dbReference type="ARBA" id="ARBA00022989"/>
    </source>
</evidence>